<dbReference type="InterPro" id="IPR000524">
    <property type="entry name" value="Tscrpt_reg_HTH_GntR"/>
</dbReference>
<dbReference type="SMART" id="SM00866">
    <property type="entry name" value="UTRA"/>
    <property type="match status" value="1"/>
</dbReference>
<evidence type="ECO:0000259" key="4">
    <source>
        <dbReference type="PROSITE" id="PS50949"/>
    </source>
</evidence>
<dbReference type="InterPro" id="IPR036390">
    <property type="entry name" value="WH_DNA-bd_sf"/>
</dbReference>
<evidence type="ECO:0000256" key="2">
    <source>
        <dbReference type="ARBA" id="ARBA00023125"/>
    </source>
</evidence>
<feature type="domain" description="HTH gntR-type" evidence="4">
    <location>
        <begin position="15"/>
        <end position="83"/>
    </location>
</feature>
<protein>
    <submittedName>
        <fullName evidence="5">GntR family transcriptional regulator</fullName>
    </submittedName>
</protein>
<proteinExistence type="predicted"/>
<keyword evidence="3" id="KW-0804">Transcription</keyword>
<dbReference type="InterPro" id="IPR011663">
    <property type="entry name" value="UTRA"/>
</dbReference>
<name>A0ABS1E9Z4_9BURK</name>
<keyword evidence="2" id="KW-0238">DNA-binding</keyword>
<evidence type="ECO:0000256" key="1">
    <source>
        <dbReference type="ARBA" id="ARBA00023015"/>
    </source>
</evidence>
<dbReference type="SUPFAM" id="SSF46785">
    <property type="entry name" value="Winged helix' DNA-binding domain"/>
    <property type="match status" value="1"/>
</dbReference>
<evidence type="ECO:0000313" key="6">
    <source>
        <dbReference type="Proteomes" id="UP000635316"/>
    </source>
</evidence>
<dbReference type="SUPFAM" id="SSF64288">
    <property type="entry name" value="Chorismate lyase-like"/>
    <property type="match status" value="1"/>
</dbReference>
<dbReference type="Gene3D" id="1.10.10.10">
    <property type="entry name" value="Winged helix-like DNA-binding domain superfamily/Winged helix DNA-binding domain"/>
    <property type="match status" value="1"/>
</dbReference>
<organism evidence="5 6">
    <name type="scientific">Advenella mandrilli</name>
    <dbReference type="NCBI Taxonomy" id="2800330"/>
    <lineage>
        <taxon>Bacteria</taxon>
        <taxon>Pseudomonadati</taxon>
        <taxon>Pseudomonadota</taxon>
        <taxon>Betaproteobacteria</taxon>
        <taxon>Burkholderiales</taxon>
        <taxon>Alcaligenaceae</taxon>
    </lineage>
</organism>
<dbReference type="PANTHER" id="PTHR44846:SF1">
    <property type="entry name" value="MANNOSYL-D-GLYCERATE TRANSPORT_METABOLISM SYSTEM REPRESSOR MNGR-RELATED"/>
    <property type="match status" value="1"/>
</dbReference>
<dbReference type="InterPro" id="IPR036388">
    <property type="entry name" value="WH-like_DNA-bd_sf"/>
</dbReference>
<evidence type="ECO:0000313" key="5">
    <source>
        <dbReference type="EMBL" id="MBK1779718.1"/>
    </source>
</evidence>
<dbReference type="PROSITE" id="PS50949">
    <property type="entry name" value="HTH_GNTR"/>
    <property type="match status" value="1"/>
</dbReference>
<dbReference type="PANTHER" id="PTHR44846">
    <property type="entry name" value="MANNOSYL-D-GLYCERATE TRANSPORT/METABOLISM SYSTEM REPRESSOR MNGR-RELATED"/>
    <property type="match status" value="1"/>
</dbReference>
<accession>A0ABS1E9Z4</accession>
<dbReference type="EMBL" id="JAENGP010000001">
    <property type="protein sequence ID" value="MBK1779718.1"/>
    <property type="molecule type" value="Genomic_DNA"/>
</dbReference>
<dbReference type="RefSeq" id="WP_200232724.1">
    <property type="nucleotide sequence ID" value="NZ_JAENGP010000001.1"/>
</dbReference>
<reference evidence="5 6" key="1">
    <citation type="submission" date="2020-12" db="EMBL/GenBank/DDBJ databases">
        <authorList>
            <person name="Lu T."/>
            <person name="Wang Q."/>
            <person name="Han X."/>
        </authorList>
    </citation>
    <scope>NUCLEOTIDE SEQUENCE [LARGE SCALE GENOMIC DNA]</scope>
    <source>
        <strain evidence="5 6">WQ 585</strain>
    </source>
</reference>
<dbReference type="CDD" id="cd07377">
    <property type="entry name" value="WHTH_GntR"/>
    <property type="match status" value="1"/>
</dbReference>
<dbReference type="PRINTS" id="PR00035">
    <property type="entry name" value="HTHGNTR"/>
</dbReference>
<keyword evidence="6" id="KW-1185">Reference proteome</keyword>
<dbReference type="Pfam" id="PF07702">
    <property type="entry name" value="UTRA"/>
    <property type="match status" value="1"/>
</dbReference>
<dbReference type="InterPro" id="IPR050679">
    <property type="entry name" value="Bact_HTH_transcr_reg"/>
</dbReference>
<keyword evidence="1" id="KW-0805">Transcription regulation</keyword>
<dbReference type="Proteomes" id="UP000635316">
    <property type="component" value="Unassembled WGS sequence"/>
</dbReference>
<evidence type="ECO:0000256" key="3">
    <source>
        <dbReference type="ARBA" id="ARBA00023163"/>
    </source>
</evidence>
<gene>
    <name evidence="5" type="ORF">JHL22_00645</name>
</gene>
<dbReference type="Gene3D" id="3.40.1410.10">
    <property type="entry name" value="Chorismate lyase-like"/>
    <property type="match status" value="1"/>
</dbReference>
<dbReference type="InterPro" id="IPR028978">
    <property type="entry name" value="Chorismate_lyase_/UTRA_dom_sf"/>
</dbReference>
<sequence>MSLLNKPFDWSKSKQPIYLQLATIFRLRIENGLWPCGEQIPTIEILMREFGVGRVTVRTAITELEQEGLLVSSRGKGTFVKALPDCRLPRFEIGASWAELIARGNLNKPLELECLAPEPQALPEECLVEGTVASRYQGLRRVYSRRNISVCVSRVYLEAGLYGELKDLIQQQSIISVLGNHAENLLASGHQTITVISANEDTASHLHIPIGSPIAQIVRRIYNKDKVLIYWSRVDYDARYLKLELDLFP</sequence>
<dbReference type="SMART" id="SM00345">
    <property type="entry name" value="HTH_GNTR"/>
    <property type="match status" value="1"/>
</dbReference>
<dbReference type="Pfam" id="PF00392">
    <property type="entry name" value="GntR"/>
    <property type="match status" value="1"/>
</dbReference>
<comment type="caution">
    <text evidence="5">The sequence shown here is derived from an EMBL/GenBank/DDBJ whole genome shotgun (WGS) entry which is preliminary data.</text>
</comment>